<name>A0A4D6EKL9_9VIRU</name>
<feature type="compositionally biased region" description="Basic residues" evidence="1">
    <location>
        <begin position="1"/>
        <end position="19"/>
    </location>
</feature>
<accession>A0A4D6EKL9</accession>
<organism evidence="2 3">
    <name type="scientific">Pandoravirus celtis</name>
    <dbReference type="NCBI Taxonomy" id="2568002"/>
    <lineage>
        <taxon>Viruses</taxon>
        <taxon>Pandoravirus</taxon>
    </lineage>
</organism>
<reference evidence="2" key="1">
    <citation type="journal article" date="2019" name="Front. Microbiol.">
        <title>Pandoravirus Celtis Illustrates the Microevolution Processes at Work in the Giant Pandoraviridae Genomes.</title>
        <authorList>
            <person name="Legendre M."/>
            <person name="Alempic J.M."/>
            <person name="Philippe N."/>
            <person name="Lartigue A."/>
            <person name="Jeudy S."/>
            <person name="Poirot O."/>
            <person name="Ta N.T."/>
            <person name="Nin S."/>
            <person name="Coute Y."/>
            <person name="Abergel C."/>
            <person name="Claverie J.M."/>
        </authorList>
    </citation>
    <scope>NUCLEOTIDE SEQUENCE</scope>
</reference>
<evidence type="ECO:0000313" key="2">
    <source>
        <dbReference type="EMBL" id="QBZ81763.1"/>
    </source>
</evidence>
<evidence type="ECO:0000313" key="3">
    <source>
        <dbReference type="Proteomes" id="UP001237152"/>
    </source>
</evidence>
<evidence type="ECO:0000256" key="1">
    <source>
        <dbReference type="SAM" id="MobiDB-lite"/>
    </source>
</evidence>
<feature type="region of interest" description="Disordered" evidence="1">
    <location>
        <begin position="1"/>
        <end position="45"/>
    </location>
</feature>
<feature type="compositionally biased region" description="Polar residues" evidence="1">
    <location>
        <begin position="134"/>
        <end position="144"/>
    </location>
</feature>
<dbReference type="EMBL" id="MK174290">
    <property type="protein sequence ID" value="QBZ81763.1"/>
    <property type="molecule type" value="Genomic_DNA"/>
</dbReference>
<feature type="region of interest" description="Disordered" evidence="1">
    <location>
        <begin position="116"/>
        <end position="144"/>
    </location>
</feature>
<gene>
    <name evidence="2" type="ORF">pclt_cds_1184</name>
</gene>
<dbReference type="Proteomes" id="UP001237152">
    <property type="component" value="Segment"/>
</dbReference>
<protein>
    <submittedName>
        <fullName evidence="2">Uncharacterized protein</fullName>
    </submittedName>
</protein>
<sequence>MARRVPMGKRAARPHRKGAHAAAQGKKGCDANPHTQENPRLRGRSSISVDQCASYLDAAAARIEAGGAIPANCRHRCLCLWAINHRRPSAAIGERQAQTSLSRRWLPALKAHLKKPRMAPCSEADHGGPPQSSPLPSTNFSCRR</sequence>
<proteinExistence type="predicted"/>